<comment type="caution">
    <text evidence="3">The sequence shown here is derived from an EMBL/GenBank/DDBJ whole genome shotgun (WGS) entry which is preliminary data.</text>
</comment>
<evidence type="ECO:0000256" key="1">
    <source>
        <dbReference type="ARBA" id="ARBA00023125"/>
    </source>
</evidence>
<dbReference type="EMBL" id="BAABDH010000071">
    <property type="protein sequence ID" value="GAA3943255.1"/>
    <property type="molecule type" value="Genomic_DNA"/>
</dbReference>
<accession>A0ABP7ND17</accession>
<dbReference type="Proteomes" id="UP001499909">
    <property type="component" value="Unassembled WGS sequence"/>
</dbReference>
<dbReference type="CDD" id="cd22341">
    <property type="entry name" value="NucS-like"/>
    <property type="match status" value="1"/>
</dbReference>
<sequence length="220" mass="25064">MSVTNLLNCFGFQKRSSSNVELITVMLAEHNLTVHPQLSLGLKPADCLRIYGFPVAQLGDLFESEEEVKTQGARQQRERELEDFIDKHDLFHRLGLKKVERQYSPKQTRDRFDFLCSDAKGARVVLELKHVGGGKSAVEQVLRYIGMLKQEQPGKKARGILVTGIRDVDTAKALHGMTPAQQQEIEWYLYRYNKGSGDVSFELVTYDFIDHHLEILNKAS</sequence>
<dbReference type="InterPro" id="IPR011856">
    <property type="entry name" value="tRNA_endonuc-like_dom_sf"/>
</dbReference>
<name>A0ABP7ND17_9BACT</name>
<organism evidence="3 4">
    <name type="scientific">Hymenobacter algoricola</name>
    <dbReference type="NCBI Taxonomy" id="486267"/>
    <lineage>
        <taxon>Bacteria</taxon>
        <taxon>Pseudomonadati</taxon>
        <taxon>Bacteroidota</taxon>
        <taxon>Cytophagia</taxon>
        <taxon>Cytophagales</taxon>
        <taxon>Hymenobacteraceae</taxon>
        <taxon>Hymenobacter</taxon>
    </lineage>
</organism>
<dbReference type="Gene3D" id="3.40.1350.10">
    <property type="match status" value="1"/>
</dbReference>
<evidence type="ECO:0000259" key="2">
    <source>
        <dbReference type="Pfam" id="PF01939"/>
    </source>
</evidence>
<dbReference type="Pfam" id="PF01939">
    <property type="entry name" value="NucS_C"/>
    <property type="match status" value="1"/>
</dbReference>
<protein>
    <recommendedName>
        <fullName evidence="2">Endonuclease NucS C-terminal domain-containing protein</fullName>
    </recommendedName>
</protein>
<keyword evidence="4" id="KW-1185">Reference proteome</keyword>
<feature type="domain" description="Endonuclease NucS C-terminal" evidence="2">
    <location>
        <begin position="78"/>
        <end position="164"/>
    </location>
</feature>
<proteinExistence type="predicted"/>
<evidence type="ECO:0000313" key="3">
    <source>
        <dbReference type="EMBL" id="GAA3943255.1"/>
    </source>
</evidence>
<evidence type="ECO:0000313" key="4">
    <source>
        <dbReference type="Proteomes" id="UP001499909"/>
    </source>
</evidence>
<dbReference type="InterPro" id="IPR048301">
    <property type="entry name" value="NucS_C"/>
</dbReference>
<dbReference type="InterPro" id="IPR002793">
    <property type="entry name" value="Endonuclease_NucS"/>
</dbReference>
<reference evidence="4" key="1">
    <citation type="journal article" date="2019" name="Int. J. Syst. Evol. Microbiol.">
        <title>The Global Catalogue of Microorganisms (GCM) 10K type strain sequencing project: providing services to taxonomists for standard genome sequencing and annotation.</title>
        <authorList>
            <consortium name="The Broad Institute Genomics Platform"/>
            <consortium name="The Broad Institute Genome Sequencing Center for Infectious Disease"/>
            <person name="Wu L."/>
            <person name="Ma J."/>
        </authorList>
    </citation>
    <scope>NUCLEOTIDE SEQUENCE [LARGE SCALE GENOMIC DNA]</scope>
    <source>
        <strain evidence="4">JCM 17214</strain>
    </source>
</reference>
<keyword evidence="1" id="KW-0238">DNA-binding</keyword>
<gene>
    <name evidence="3" type="ORF">GCM10022406_27710</name>
</gene>